<evidence type="ECO:0000313" key="2">
    <source>
        <dbReference type="Proteomes" id="UP001334248"/>
    </source>
</evidence>
<keyword evidence="2" id="KW-1185">Reference proteome</keyword>
<protein>
    <submittedName>
        <fullName evidence="1">Uncharacterized protein</fullName>
    </submittedName>
</protein>
<name>A0ABR0RVX2_9EURO</name>
<dbReference type="EMBL" id="JAVHJV010000003">
    <property type="protein sequence ID" value="KAK5944435.1"/>
    <property type="molecule type" value="Genomic_DNA"/>
</dbReference>
<comment type="caution">
    <text evidence="1">The sequence shown here is derived from an EMBL/GenBank/DDBJ whole genome shotgun (WGS) entry which is preliminary data.</text>
</comment>
<evidence type="ECO:0000313" key="1">
    <source>
        <dbReference type="EMBL" id="KAK5944435.1"/>
    </source>
</evidence>
<reference evidence="1 2" key="1">
    <citation type="journal article" date="2023" name="Res Sq">
        <title>Genomic and morphological characterization of Knufia obscura isolated from the Mars 2020 spacecraft assembly facility.</title>
        <authorList>
            <person name="Chander A.M."/>
            <person name="Teixeira M.M."/>
            <person name="Singh N.K."/>
            <person name="Williams M.P."/>
            <person name="Parker C.W."/>
            <person name="Leo P."/>
            <person name="Stajich J.E."/>
            <person name="Torok T."/>
            <person name="Tighe S."/>
            <person name="Mason C.E."/>
            <person name="Venkateswaran K."/>
        </authorList>
    </citation>
    <scope>NUCLEOTIDE SEQUENCE [LARGE SCALE GENOMIC DNA]</scope>
    <source>
        <strain evidence="1 2">CCFEE 5817</strain>
    </source>
</reference>
<sequence length="369" mass="40997">MADGFTPVFEDDIEIAQFSLLYLAAKLEQKTQWISGLNSDSSTPWQTKASDGHPYSIALPSKVELKSMLESLEDAVARSKSWAPEDTETKLKSVAKRQLSLLTQAMRINARDMALNEAKELLDVSKDNASKLRSIMKKLSDDPQYSMSAKRKLDTEELLKGAEEALERCKRLKAQEDEGDEAVTAESVTLGGDTADSNLVNDVQLLAVWQCSENEIEVQKSSRPAAAWFRKSGKATVVPAIAKLEKVQDETLQELQQLMGLDTRAKTIIEARRSMRQQILDRIESPEGVKLRHKTDRAQAKKTDAAHVLAAAKKLGPKLNMLAAAALRTHERVIELRPERVDQDAFVEVPNSALRIIKTSRSESEDASD</sequence>
<dbReference type="RefSeq" id="XP_064732525.1">
    <property type="nucleotide sequence ID" value="XM_064872145.1"/>
</dbReference>
<dbReference type="GeneID" id="89997166"/>
<dbReference type="Proteomes" id="UP001334248">
    <property type="component" value="Unassembled WGS sequence"/>
</dbReference>
<gene>
    <name evidence="1" type="ORF">PMZ80_003717</name>
</gene>
<proteinExistence type="predicted"/>
<accession>A0ABR0RVX2</accession>
<organism evidence="1 2">
    <name type="scientific">Knufia obscura</name>
    <dbReference type="NCBI Taxonomy" id="1635080"/>
    <lineage>
        <taxon>Eukaryota</taxon>
        <taxon>Fungi</taxon>
        <taxon>Dikarya</taxon>
        <taxon>Ascomycota</taxon>
        <taxon>Pezizomycotina</taxon>
        <taxon>Eurotiomycetes</taxon>
        <taxon>Chaetothyriomycetidae</taxon>
        <taxon>Chaetothyriales</taxon>
        <taxon>Trichomeriaceae</taxon>
        <taxon>Knufia</taxon>
    </lineage>
</organism>